<keyword evidence="3" id="KW-1185">Reference proteome</keyword>
<sequence>MERLQDNEFVQTLLEEFEAENYIKARIVNIANTHLIRKSDLQKFYDIEVLKSIKTDIQRTRYTQHTLVFFENNVPNPSKFNYLRTGIKKFLDKQFDFIFTSGFLHNSTNINKGIMTANAGDSAQFLFLSRAILAGFNCSNVDVRSSRYDAVIDYDNFILRIQVKGISSGNSISFKDRDRGGQGIDHRHERNRGRRITSTDCDIYVAVDRQVGTCYLIPMNIVEGLDNSVAISLLEEYKENWSVIGLTVSNLRD</sequence>
<dbReference type="KEGG" id="efal:FH779_06675"/>
<dbReference type="EMBL" id="CP040908">
    <property type="protein sequence ID" value="QLL59817.1"/>
    <property type="molecule type" value="Genomic_DNA"/>
</dbReference>
<proteinExistence type="predicted"/>
<evidence type="ECO:0000313" key="3">
    <source>
        <dbReference type="Proteomes" id="UP000510643"/>
    </source>
</evidence>
<dbReference type="InterPro" id="IPR021671">
    <property type="entry name" value="PD(D/E)XK_Endonuc"/>
</dbReference>
<dbReference type="GO" id="GO:0003676">
    <property type="term" value="F:nucleic acid binding"/>
    <property type="evidence" value="ECO:0007669"/>
    <property type="project" value="InterPro"/>
</dbReference>
<dbReference type="Gene3D" id="3.40.1350.10">
    <property type="match status" value="1"/>
</dbReference>
<reference evidence="2 3" key="1">
    <citation type="submission" date="2019-06" db="EMBL/GenBank/DDBJ databases">
        <title>Emergence of pandrug resistant Empedobacter falsenii in China.</title>
        <authorList>
            <person name="Dong N."/>
            <person name="Chen S."/>
            <person name="Zhang R."/>
        </authorList>
    </citation>
    <scope>NUCLEOTIDE SEQUENCE [LARGE SCALE GENOMIC DNA]</scope>
    <source>
        <strain evidence="2 3">1681-1</strain>
    </source>
</reference>
<protein>
    <recommendedName>
        <fullName evidence="1">PD(D/E)XK endonuclease domain-containing protein</fullName>
    </recommendedName>
</protein>
<dbReference type="AlphaFoldDB" id="A0A7H9DXA1"/>
<evidence type="ECO:0000259" key="1">
    <source>
        <dbReference type="Pfam" id="PF11645"/>
    </source>
</evidence>
<name>A0A7H9DXA1_9FLAO</name>
<dbReference type="Proteomes" id="UP000510643">
    <property type="component" value="Chromosome"/>
</dbReference>
<feature type="domain" description="PD(D/E)XK endonuclease" evidence="1">
    <location>
        <begin position="116"/>
        <end position="234"/>
    </location>
</feature>
<dbReference type="Pfam" id="PF11645">
    <property type="entry name" value="PDDEXK_5"/>
    <property type="match status" value="1"/>
</dbReference>
<gene>
    <name evidence="2" type="ORF">FH779_06675</name>
</gene>
<accession>A0A7H9DXA1</accession>
<dbReference type="InterPro" id="IPR011856">
    <property type="entry name" value="tRNA_endonuc-like_dom_sf"/>
</dbReference>
<evidence type="ECO:0000313" key="2">
    <source>
        <dbReference type="EMBL" id="QLL59817.1"/>
    </source>
</evidence>
<organism evidence="2 3">
    <name type="scientific">Empedobacter falsenii</name>
    <dbReference type="NCBI Taxonomy" id="343874"/>
    <lineage>
        <taxon>Bacteria</taxon>
        <taxon>Pseudomonadati</taxon>
        <taxon>Bacteroidota</taxon>
        <taxon>Flavobacteriia</taxon>
        <taxon>Flavobacteriales</taxon>
        <taxon>Weeksellaceae</taxon>
        <taxon>Empedobacter</taxon>
    </lineage>
</organism>